<dbReference type="Pfam" id="PF07729">
    <property type="entry name" value="FCD"/>
    <property type="match status" value="1"/>
</dbReference>
<dbReference type="SUPFAM" id="SSF46785">
    <property type="entry name" value="Winged helix' DNA-binding domain"/>
    <property type="match status" value="1"/>
</dbReference>
<dbReference type="InterPro" id="IPR000524">
    <property type="entry name" value="Tscrpt_reg_HTH_GntR"/>
</dbReference>
<keyword evidence="1" id="KW-0805">Transcription regulation</keyword>
<dbReference type="InterPro" id="IPR011711">
    <property type="entry name" value="GntR_C"/>
</dbReference>
<dbReference type="SMART" id="SM00345">
    <property type="entry name" value="HTH_GNTR"/>
    <property type="match status" value="1"/>
</dbReference>
<dbReference type="SUPFAM" id="SSF48008">
    <property type="entry name" value="GntR ligand-binding domain-like"/>
    <property type="match status" value="1"/>
</dbReference>
<name>F1YHS7_9ACTN</name>
<dbReference type="InterPro" id="IPR036388">
    <property type="entry name" value="WH-like_DNA-bd_sf"/>
</dbReference>
<dbReference type="Proteomes" id="UP000035065">
    <property type="component" value="Unassembled WGS sequence"/>
</dbReference>
<dbReference type="InterPro" id="IPR036390">
    <property type="entry name" value="WH_DNA-bd_sf"/>
</dbReference>
<dbReference type="STRING" id="644548.SCNU_06735"/>
<dbReference type="Gene3D" id="1.10.10.10">
    <property type="entry name" value="Winged helix-like DNA-binding domain superfamily/Winged helix DNA-binding domain"/>
    <property type="match status" value="1"/>
</dbReference>
<dbReference type="EMBL" id="AEUD01000004">
    <property type="protein sequence ID" value="EGD55915.1"/>
    <property type="molecule type" value="Genomic_DNA"/>
</dbReference>
<protein>
    <submittedName>
        <fullName evidence="5">Gntr domain protein</fullName>
    </submittedName>
</protein>
<dbReference type="SMART" id="SM00895">
    <property type="entry name" value="FCD"/>
    <property type="match status" value="1"/>
</dbReference>
<dbReference type="RefSeq" id="WP_009678588.1">
    <property type="nucleotide sequence ID" value="NZ_AEUD01000004.1"/>
</dbReference>
<evidence type="ECO:0000256" key="3">
    <source>
        <dbReference type="ARBA" id="ARBA00023163"/>
    </source>
</evidence>
<sequence>MANPEPLLRTGTTVDDLHAALRERVISGDYPPGARMSQAQLAAEFNVSRTPLREALQRLEADGLLIASANRGMHVAPVVNSETEESYALRLLIEPPTVSGLIDEFTTTDFDEMRTALDEMRETRGHGRRFQDAHDRFHDVALNRYPASFRDLIKSLHIRIYRHQRVYLAHNRTPDDFIGVDNLYLDALISGESGLAHHVLQFHLTDAALGLVLDADSDHRFASLLVALRGRGIDVEHTADGTVVRPAAITWSTPTSPMPSLRTSNLVFISEAELVDDVG</sequence>
<dbReference type="InterPro" id="IPR008920">
    <property type="entry name" value="TF_FadR/GntR_C"/>
</dbReference>
<evidence type="ECO:0000313" key="6">
    <source>
        <dbReference type="Proteomes" id="UP000035065"/>
    </source>
</evidence>
<accession>F1YHS7</accession>
<dbReference type="PRINTS" id="PR00035">
    <property type="entry name" value="HTHGNTR"/>
</dbReference>
<evidence type="ECO:0000256" key="1">
    <source>
        <dbReference type="ARBA" id="ARBA00023015"/>
    </source>
</evidence>
<dbReference type="PANTHER" id="PTHR43537">
    <property type="entry name" value="TRANSCRIPTIONAL REGULATOR, GNTR FAMILY"/>
    <property type="match status" value="1"/>
</dbReference>
<evidence type="ECO:0000256" key="2">
    <source>
        <dbReference type="ARBA" id="ARBA00023125"/>
    </source>
</evidence>
<dbReference type="GO" id="GO:0003700">
    <property type="term" value="F:DNA-binding transcription factor activity"/>
    <property type="evidence" value="ECO:0007669"/>
    <property type="project" value="InterPro"/>
</dbReference>
<dbReference type="Pfam" id="PF00392">
    <property type="entry name" value="GntR"/>
    <property type="match status" value="1"/>
</dbReference>
<organism evidence="5 6">
    <name type="scientific">Gordonia neofelifaecis NRRL B-59395</name>
    <dbReference type="NCBI Taxonomy" id="644548"/>
    <lineage>
        <taxon>Bacteria</taxon>
        <taxon>Bacillati</taxon>
        <taxon>Actinomycetota</taxon>
        <taxon>Actinomycetes</taxon>
        <taxon>Mycobacteriales</taxon>
        <taxon>Gordoniaceae</taxon>
        <taxon>Gordonia</taxon>
    </lineage>
</organism>
<gene>
    <name evidence="5" type="ORF">SCNU_06735</name>
</gene>
<dbReference type="Gene3D" id="1.20.120.530">
    <property type="entry name" value="GntR ligand-binding domain-like"/>
    <property type="match status" value="1"/>
</dbReference>
<dbReference type="GO" id="GO:0003677">
    <property type="term" value="F:DNA binding"/>
    <property type="evidence" value="ECO:0007669"/>
    <property type="project" value="UniProtKB-KW"/>
</dbReference>
<dbReference type="PROSITE" id="PS50949">
    <property type="entry name" value="HTH_GNTR"/>
    <property type="match status" value="1"/>
</dbReference>
<feature type="domain" description="HTH gntR-type" evidence="4">
    <location>
        <begin position="11"/>
        <end position="78"/>
    </location>
</feature>
<reference evidence="5 6" key="1">
    <citation type="journal article" date="2011" name="J. Bacteriol.">
        <title>Draft Genome Sequence of Gordonia neofelifaecis NRRL B-59395, a Cholesterol-Degrading Actinomycete.</title>
        <authorList>
            <person name="Ge F."/>
            <person name="Li W."/>
            <person name="Chen G."/>
            <person name="Liu Y."/>
            <person name="Zhang G."/>
            <person name="Yong B."/>
            <person name="Wang Q."/>
            <person name="Wang N."/>
            <person name="Huang Z."/>
            <person name="Li W."/>
            <person name="Wang J."/>
            <person name="Wu C."/>
            <person name="Xie Q."/>
            <person name="Liu G."/>
        </authorList>
    </citation>
    <scope>NUCLEOTIDE SEQUENCE [LARGE SCALE GENOMIC DNA]</scope>
    <source>
        <strain evidence="5 6">NRRL B-59395</strain>
    </source>
</reference>
<keyword evidence="2" id="KW-0238">DNA-binding</keyword>
<evidence type="ECO:0000259" key="4">
    <source>
        <dbReference type="PROSITE" id="PS50949"/>
    </source>
</evidence>
<dbReference type="eggNOG" id="COG1802">
    <property type="taxonomic scope" value="Bacteria"/>
</dbReference>
<proteinExistence type="predicted"/>
<keyword evidence="6" id="KW-1185">Reference proteome</keyword>
<keyword evidence="3" id="KW-0804">Transcription</keyword>
<evidence type="ECO:0000313" key="5">
    <source>
        <dbReference type="EMBL" id="EGD55915.1"/>
    </source>
</evidence>
<dbReference type="AlphaFoldDB" id="F1YHS7"/>
<dbReference type="CDD" id="cd07377">
    <property type="entry name" value="WHTH_GntR"/>
    <property type="match status" value="1"/>
</dbReference>
<dbReference type="PANTHER" id="PTHR43537:SF5">
    <property type="entry name" value="UXU OPERON TRANSCRIPTIONAL REGULATOR"/>
    <property type="match status" value="1"/>
</dbReference>
<comment type="caution">
    <text evidence="5">The sequence shown here is derived from an EMBL/GenBank/DDBJ whole genome shotgun (WGS) entry which is preliminary data.</text>
</comment>